<protein>
    <submittedName>
        <fullName evidence="1">Uncharacterized protein</fullName>
    </submittedName>
</protein>
<name>A0ABN8J5S3_9NEOP</name>
<feature type="non-terminal residue" evidence="1">
    <location>
        <position position="85"/>
    </location>
</feature>
<keyword evidence="2" id="KW-1185">Reference proteome</keyword>
<accession>A0ABN8J5S3</accession>
<reference evidence="1" key="1">
    <citation type="submission" date="2022-03" db="EMBL/GenBank/DDBJ databases">
        <authorList>
            <person name="Martin H S."/>
        </authorList>
    </citation>
    <scope>NUCLEOTIDE SEQUENCE</scope>
</reference>
<sequence>MSSARKITTVIVLELRYKIVLKVMESLMLAYVKRTRLNFDVTAGAARASGKDAGGGQKFIIGSKTYVADEFERRRAIYGGTMFMA</sequence>
<evidence type="ECO:0000313" key="2">
    <source>
        <dbReference type="Proteomes" id="UP000837857"/>
    </source>
</evidence>
<evidence type="ECO:0000313" key="1">
    <source>
        <dbReference type="EMBL" id="CAH2076594.1"/>
    </source>
</evidence>
<proteinExistence type="predicted"/>
<organism evidence="1 2">
    <name type="scientific">Iphiclides podalirius</name>
    <name type="common">scarce swallowtail</name>
    <dbReference type="NCBI Taxonomy" id="110791"/>
    <lineage>
        <taxon>Eukaryota</taxon>
        <taxon>Metazoa</taxon>
        <taxon>Ecdysozoa</taxon>
        <taxon>Arthropoda</taxon>
        <taxon>Hexapoda</taxon>
        <taxon>Insecta</taxon>
        <taxon>Pterygota</taxon>
        <taxon>Neoptera</taxon>
        <taxon>Endopterygota</taxon>
        <taxon>Lepidoptera</taxon>
        <taxon>Glossata</taxon>
        <taxon>Ditrysia</taxon>
        <taxon>Papilionoidea</taxon>
        <taxon>Papilionidae</taxon>
        <taxon>Papilioninae</taxon>
        <taxon>Iphiclides</taxon>
    </lineage>
</organism>
<dbReference type="Proteomes" id="UP000837857">
    <property type="component" value="Chromosome 9"/>
</dbReference>
<gene>
    <name evidence="1" type="ORF">IPOD504_LOCUS17331</name>
</gene>
<dbReference type="EMBL" id="OW152821">
    <property type="protein sequence ID" value="CAH2076594.1"/>
    <property type="molecule type" value="Genomic_DNA"/>
</dbReference>